<reference evidence="2" key="1">
    <citation type="submission" date="2014-06" db="EMBL/GenBank/DDBJ databases">
        <title>Key roles for freshwater Actinobacteria revealed by deep metagenomic sequencing.</title>
        <authorList>
            <person name="Ghai R."/>
            <person name="Mizuno C.M."/>
            <person name="Picazo A."/>
            <person name="Camacho A."/>
            <person name="Rodriguez-Valera F."/>
        </authorList>
    </citation>
    <scope>NUCLEOTIDE SEQUENCE</scope>
</reference>
<evidence type="ECO:0000313" key="2">
    <source>
        <dbReference type="EMBL" id="KGA17254.1"/>
    </source>
</evidence>
<dbReference type="SUPFAM" id="SSF54826">
    <property type="entry name" value="Enolase N-terminal domain-like"/>
    <property type="match status" value="1"/>
</dbReference>
<dbReference type="InterPro" id="IPR036849">
    <property type="entry name" value="Enolase-like_C_sf"/>
</dbReference>
<name>A0A094Q581_9ZZZZ</name>
<feature type="domain" description="Mandelate racemase/muconate lactonizing enzyme C-terminal" evidence="1">
    <location>
        <begin position="162"/>
        <end position="269"/>
    </location>
</feature>
<dbReference type="InterPro" id="IPR029017">
    <property type="entry name" value="Enolase-like_N"/>
</dbReference>
<dbReference type="PANTHER" id="PTHR48080:SF2">
    <property type="entry name" value="D-GALACTONATE DEHYDRATASE"/>
    <property type="match status" value="1"/>
</dbReference>
<dbReference type="InterPro" id="IPR029065">
    <property type="entry name" value="Enolase_C-like"/>
</dbReference>
<dbReference type="Pfam" id="PF13378">
    <property type="entry name" value="MR_MLE_C"/>
    <property type="match status" value="1"/>
</dbReference>
<dbReference type="Gene3D" id="3.20.20.120">
    <property type="entry name" value="Enolase-like C-terminal domain"/>
    <property type="match status" value="1"/>
</dbReference>
<protein>
    <recommendedName>
        <fullName evidence="1">Mandelate racemase/muconate lactonizing enzyme C-terminal domain-containing protein</fullName>
    </recommendedName>
</protein>
<proteinExistence type="predicted"/>
<dbReference type="Gene3D" id="3.30.390.10">
    <property type="entry name" value="Enolase-like, N-terminal domain"/>
    <property type="match status" value="1"/>
</dbReference>
<dbReference type="SFLD" id="SFLDG00179">
    <property type="entry name" value="mandelate_racemase"/>
    <property type="match status" value="1"/>
</dbReference>
<evidence type="ECO:0000259" key="1">
    <source>
        <dbReference type="SMART" id="SM00922"/>
    </source>
</evidence>
<dbReference type="PANTHER" id="PTHR48080">
    <property type="entry name" value="D-GALACTONATE DEHYDRATASE-RELATED"/>
    <property type="match status" value="1"/>
</dbReference>
<dbReference type="CDD" id="cd03316">
    <property type="entry name" value="MR_like"/>
    <property type="match status" value="1"/>
</dbReference>
<dbReference type="SUPFAM" id="SSF51604">
    <property type="entry name" value="Enolase C-terminal domain-like"/>
    <property type="match status" value="1"/>
</dbReference>
<dbReference type="InterPro" id="IPR034593">
    <property type="entry name" value="DgoD-like"/>
</dbReference>
<dbReference type="SMART" id="SM00922">
    <property type="entry name" value="MR_MLE"/>
    <property type="match status" value="1"/>
</dbReference>
<sequence>MVLVMKITKIETFRPLAHPSSLWVEVHDDKGNVGLGESFFSATVIEEYIHTIAAPLVFENTNINPESLSFALSPYVGFQGGGIEVRSIGALDIAVWDLWGKRTHTTLADSLGGKLQDSIKVYNTCAGSAYMKKSSSQRPKNWGVAEADENTYEDLHAFLNTPAKLARELSDSGIKGMKIWPFDTAAEKSMGNSISQQELDEGVKIIAAIRDEVGMDMDLMIELHGLWNRPSAKRIIDAITPYKPFWVEDPLRPDAVDALAQLRREISVPIAIGETAVGRKQVLPLLENGVVDYLTIDISWTGGLTEARKIASLADLFAVPVAPHDCTGPVALAISTHFSLSQRNGFLQETVRAFINTWYGDFTDGMPKIENGRISISDADGHGVTLQPWVRSSDEVIVRTTQA</sequence>
<dbReference type="AlphaFoldDB" id="A0A094Q581"/>
<gene>
    <name evidence="2" type="ORF">GM51_10820</name>
</gene>
<dbReference type="InterPro" id="IPR013342">
    <property type="entry name" value="Mandelate_racemase_C"/>
</dbReference>
<accession>A0A094Q581</accession>
<organism evidence="2">
    <name type="scientific">freshwater metagenome</name>
    <dbReference type="NCBI Taxonomy" id="449393"/>
    <lineage>
        <taxon>unclassified sequences</taxon>
        <taxon>metagenomes</taxon>
        <taxon>ecological metagenomes</taxon>
    </lineage>
</organism>
<dbReference type="EMBL" id="JNSL01000065">
    <property type="protein sequence ID" value="KGA17254.1"/>
    <property type="molecule type" value="Genomic_DNA"/>
</dbReference>
<comment type="caution">
    <text evidence="2">The sequence shown here is derived from an EMBL/GenBank/DDBJ whole genome shotgun (WGS) entry which is preliminary data.</text>
</comment>
<dbReference type="SFLD" id="SFLDS00001">
    <property type="entry name" value="Enolase"/>
    <property type="match status" value="1"/>
</dbReference>